<keyword evidence="3" id="KW-0269">Exonuclease</keyword>
<dbReference type="Pfam" id="PF00929">
    <property type="entry name" value="RNase_T"/>
    <property type="match status" value="1"/>
</dbReference>
<name>A0ABQ9AHI0_9ROSI</name>
<proteinExistence type="predicted"/>
<comment type="caution">
    <text evidence="5">The sequence shown here is derived from an EMBL/GenBank/DDBJ whole genome shotgun (WGS) entry which is preliminary data.</text>
</comment>
<dbReference type="EMBL" id="JAPFFI010000020">
    <property type="protein sequence ID" value="KAJ6339974.1"/>
    <property type="molecule type" value="Genomic_DNA"/>
</dbReference>
<gene>
    <name evidence="5" type="ORF">OIU77_007843</name>
</gene>
<keyword evidence="6" id="KW-1185">Reference proteome</keyword>
<evidence type="ECO:0000256" key="2">
    <source>
        <dbReference type="ARBA" id="ARBA00022801"/>
    </source>
</evidence>
<evidence type="ECO:0000313" key="5">
    <source>
        <dbReference type="EMBL" id="KAJ6339974.1"/>
    </source>
</evidence>
<dbReference type="SMART" id="SM00479">
    <property type="entry name" value="EXOIII"/>
    <property type="match status" value="1"/>
</dbReference>
<dbReference type="PANTHER" id="PTHR30231:SF4">
    <property type="entry name" value="PROTEIN NEN2"/>
    <property type="match status" value="1"/>
</dbReference>
<dbReference type="InterPro" id="IPR036397">
    <property type="entry name" value="RNaseH_sf"/>
</dbReference>
<protein>
    <recommendedName>
        <fullName evidence="4">Exonuclease domain-containing protein</fullName>
    </recommendedName>
</protein>
<evidence type="ECO:0000256" key="3">
    <source>
        <dbReference type="ARBA" id="ARBA00022839"/>
    </source>
</evidence>
<dbReference type="CDD" id="cd06127">
    <property type="entry name" value="DEDDh"/>
    <property type="match status" value="1"/>
</dbReference>
<keyword evidence="1" id="KW-0540">Nuclease</keyword>
<dbReference type="InterPro" id="IPR012337">
    <property type="entry name" value="RNaseH-like_sf"/>
</dbReference>
<reference evidence="5" key="2">
    <citation type="journal article" date="2023" name="Int. J. Mol. Sci.">
        <title>De Novo Assembly and Annotation of 11 Diverse Shrub Willow (Salix) Genomes Reveals Novel Gene Organization in Sex-Linked Regions.</title>
        <authorList>
            <person name="Hyden B."/>
            <person name="Feng K."/>
            <person name="Yates T.B."/>
            <person name="Jawdy S."/>
            <person name="Cereghino C."/>
            <person name="Smart L.B."/>
            <person name="Muchero W."/>
        </authorList>
    </citation>
    <scope>NUCLEOTIDE SEQUENCE</scope>
    <source>
        <tissue evidence="5">Shoot tip</tissue>
    </source>
</reference>
<reference evidence="5" key="1">
    <citation type="submission" date="2022-10" db="EMBL/GenBank/DDBJ databases">
        <authorList>
            <person name="Hyden B.L."/>
            <person name="Feng K."/>
            <person name="Yates T."/>
            <person name="Jawdy S."/>
            <person name="Smart L.B."/>
            <person name="Muchero W."/>
        </authorList>
    </citation>
    <scope>NUCLEOTIDE SEQUENCE</scope>
    <source>
        <tissue evidence="5">Shoot tip</tissue>
    </source>
</reference>
<accession>A0ABQ9AHI0</accession>
<sequence length="246" mass="27679">MENKTQIAFFDLETTLPTPPGQGRAILEFGAILVCHQKLEELMSYSTLVRPSNPKLISSLSERSNGITPEAVASAPSFADIADTVYDILHGRIWAGHNIDRFDCVLIREAFAEIGRTAPEPQGTIDTLELLTQRFGRRAGDMKMASLATYFRLGNQTHRSLDDVRMNIEVLKHCATVLFLESSLPDTFPENHWVHPDEVSLPSIRALHDPFFRGSLKLFYEGAILQLCCPRLRVRLGPQSLCRFRL</sequence>
<feature type="domain" description="Exonuclease" evidence="4">
    <location>
        <begin position="6"/>
        <end position="180"/>
    </location>
</feature>
<evidence type="ECO:0000313" key="6">
    <source>
        <dbReference type="Proteomes" id="UP001141253"/>
    </source>
</evidence>
<organism evidence="5 6">
    <name type="scientific">Salix suchowensis</name>
    <dbReference type="NCBI Taxonomy" id="1278906"/>
    <lineage>
        <taxon>Eukaryota</taxon>
        <taxon>Viridiplantae</taxon>
        <taxon>Streptophyta</taxon>
        <taxon>Embryophyta</taxon>
        <taxon>Tracheophyta</taxon>
        <taxon>Spermatophyta</taxon>
        <taxon>Magnoliopsida</taxon>
        <taxon>eudicotyledons</taxon>
        <taxon>Gunneridae</taxon>
        <taxon>Pentapetalae</taxon>
        <taxon>rosids</taxon>
        <taxon>fabids</taxon>
        <taxon>Malpighiales</taxon>
        <taxon>Salicaceae</taxon>
        <taxon>Saliceae</taxon>
        <taxon>Salix</taxon>
    </lineage>
</organism>
<dbReference type="Gene3D" id="3.30.420.10">
    <property type="entry name" value="Ribonuclease H-like superfamily/Ribonuclease H"/>
    <property type="match status" value="1"/>
</dbReference>
<evidence type="ECO:0000256" key="1">
    <source>
        <dbReference type="ARBA" id="ARBA00022722"/>
    </source>
</evidence>
<dbReference type="Proteomes" id="UP001141253">
    <property type="component" value="Chromosome 15W"/>
</dbReference>
<dbReference type="SUPFAM" id="SSF53098">
    <property type="entry name" value="Ribonuclease H-like"/>
    <property type="match status" value="1"/>
</dbReference>
<evidence type="ECO:0000259" key="4">
    <source>
        <dbReference type="SMART" id="SM00479"/>
    </source>
</evidence>
<dbReference type="InterPro" id="IPR013520">
    <property type="entry name" value="Ribonucl_H"/>
</dbReference>
<keyword evidence="2" id="KW-0378">Hydrolase</keyword>
<dbReference type="PANTHER" id="PTHR30231">
    <property type="entry name" value="DNA POLYMERASE III SUBUNIT EPSILON"/>
    <property type="match status" value="1"/>
</dbReference>